<dbReference type="RefSeq" id="WP_181510853.1">
    <property type="nucleotide sequence ID" value="NZ_CP056232.1"/>
</dbReference>
<dbReference type="Pfam" id="PF01381">
    <property type="entry name" value="HTH_3"/>
    <property type="match status" value="1"/>
</dbReference>
<evidence type="ECO:0000259" key="2">
    <source>
        <dbReference type="PROSITE" id="PS50943"/>
    </source>
</evidence>
<dbReference type="GO" id="GO:0003677">
    <property type="term" value="F:DNA binding"/>
    <property type="evidence" value="ECO:0007669"/>
    <property type="project" value="InterPro"/>
</dbReference>
<proteinExistence type="predicted"/>
<feature type="region of interest" description="Disordered" evidence="1">
    <location>
        <begin position="138"/>
        <end position="173"/>
    </location>
</feature>
<dbReference type="Proteomes" id="UP001169574">
    <property type="component" value="Unassembled WGS sequence"/>
</dbReference>
<evidence type="ECO:0000313" key="3">
    <source>
        <dbReference type="EMBL" id="EMM7455631.1"/>
    </source>
</evidence>
<dbReference type="SMART" id="SM00530">
    <property type="entry name" value="HTH_XRE"/>
    <property type="match status" value="1"/>
</dbReference>
<dbReference type="EMBL" id="ABLGCN030000001">
    <property type="protein sequence ID" value="EMM7455631.1"/>
    <property type="molecule type" value="Genomic_DNA"/>
</dbReference>
<reference evidence="3" key="1">
    <citation type="submission" date="2024-02" db="EMBL/GenBank/DDBJ databases">
        <authorList>
            <consortium name="Clinical and Environmental Microbiology Branch: Whole genome sequencing antimicrobial resistance pathogens in the healthcare setting"/>
        </authorList>
    </citation>
    <scope>NUCLEOTIDE SEQUENCE</scope>
    <source>
        <strain evidence="3">Whole organism</strain>
    </source>
</reference>
<evidence type="ECO:0000256" key="1">
    <source>
        <dbReference type="SAM" id="MobiDB-lite"/>
    </source>
</evidence>
<dbReference type="Gene3D" id="1.10.260.40">
    <property type="entry name" value="lambda repressor-like DNA-binding domains"/>
    <property type="match status" value="1"/>
</dbReference>
<name>A0AAN4EU98_CITFR</name>
<protein>
    <submittedName>
        <fullName evidence="3">Helix-turn-helix domain-containing protein</fullName>
    </submittedName>
</protein>
<dbReference type="SUPFAM" id="SSF47413">
    <property type="entry name" value="lambda repressor-like DNA-binding domains"/>
    <property type="match status" value="1"/>
</dbReference>
<dbReference type="PROSITE" id="PS50943">
    <property type="entry name" value="HTH_CROC1"/>
    <property type="match status" value="1"/>
</dbReference>
<feature type="compositionally biased region" description="Low complexity" evidence="1">
    <location>
        <begin position="144"/>
        <end position="155"/>
    </location>
</feature>
<organism evidence="3 4">
    <name type="scientific">Citrobacter freundii</name>
    <dbReference type="NCBI Taxonomy" id="546"/>
    <lineage>
        <taxon>Bacteria</taxon>
        <taxon>Pseudomonadati</taxon>
        <taxon>Pseudomonadota</taxon>
        <taxon>Gammaproteobacteria</taxon>
        <taxon>Enterobacterales</taxon>
        <taxon>Enterobacteriaceae</taxon>
        <taxon>Citrobacter</taxon>
        <taxon>Citrobacter freundii complex</taxon>
    </lineage>
</organism>
<gene>
    <name evidence="3" type="ORF">P7U51_000065</name>
</gene>
<dbReference type="InterPro" id="IPR001387">
    <property type="entry name" value="Cro/C1-type_HTH"/>
</dbReference>
<feature type="domain" description="HTH cro/C1-type" evidence="2">
    <location>
        <begin position="76"/>
        <end position="130"/>
    </location>
</feature>
<dbReference type="AlphaFoldDB" id="A0AAN4EU98"/>
<accession>A0AAN4EU98</accession>
<sequence length="173" mass="18818">MKPEIDDCLMESLSIGVQQLQFLQKLSVQQDVDSRHIADTLILDVIHKLELLLSAKTQSTPLFAPYTAGLSIGDHIQLARENLGLGEAELARLLGTYSDNISDWECGITEPPAGMVIPLANALKCDPIWLLGAEVNRQPPATPAHQSQCQHSAQQRSGASDHASHHERSPSQA</sequence>
<dbReference type="InterPro" id="IPR010982">
    <property type="entry name" value="Lambda_DNA-bd_dom_sf"/>
</dbReference>
<comment type="caution">
    <text evidence="3">The sequence shown here is derived from an EMBL/GenBank/DDBJ whole genome shotgun (WGS) entry which is preliminary data.</text>
</comment>
<evidence type="ECO:0000313" key="4">
    <source>
        <dbReference type="Proteomes" id="UP001169574"/>
    </source>
</evidence>
<feature type="compositionally biased region" description="Basic and acidic residues" evidence="1">
    <location>
        <begin position="162"/>
        <end position="173"/>
    </location>
</feature>
<dbReference type="CDD" id="cd00093">
    <property type="entry name" value="HTH_XRE"/>
    <property type="match status" value="1"/>
</dbReference>